<keyword evidence="10" id="KW-1015">Disulfide bond</keyword>
<comment type="cofactor">
    <cofactor evidence="1">
        <name>Cu(2+)</name>
        <dbReference type="ChEBI" id="CHEBI:29036"/>
    </cofactor>
</comment>
<evidence type="ECO:0000256" key="11">
    <source>
        <dbReference type="ARBA" id="ARBA00023277"/>
    </source>
</evidence>
<dbReference type="Gene3D" id="2.70.50.70">
    <property type="match status" value="1"/>
</dbReference>
<dbReference type="GeneID" id="6017479"/>
<feature type="domain" description="Auxiliary Activity family 9 catalytic" evidence="18">
    <location>
        <begin position="76"/>
        <end position="285"/>
    </location>
</feature>
<dbReference type="GO" id="GO:0004497">
    <property type="term" value="F:monooxygenase activity"/>
    <property type="evidence" value="ECO:0007669"/>
    <property type="project" value="UniProtKB-KW"/>
</dbReference>
<evidence type="ECO:0000313" key="20">
    <source>
        <dbReference type="Proteomes" id="UP000001861"/>
    </source>
</evidence>
<protein>
    <recommendedName>
        <fullName evidence="15">lytic cellulose monooxygenase (C4-dehydrogenating)</fullName>
        <ecNumber evidence="15">1.14.99.56</ecNumber>
    </recommendedName>
</protein>
<dbReference type="InterPro" id="IPR049892">
    <property type="entry name" value="AA9"/>
</dbReference>
<evidence type="ECO:0000256" key="3">
    <source>
        <dbReference type="ARBA" id="ARBA00022525"/>
    </source>
</evidence>
<comment type="catalytic activity">
    <reaction evidence="14">
        <text>[(1-&gt;4)-beta-D-glucosyl]n+m + reduced acceptor + O2 = 4-dehydro-beta-D-glucosyl-[(1-&gt;4)-beta-D-glucosyl]n-1 + [(1-&gt;4)-beta-D-glucosyl]m + acceptor + H2O.</text>
        <dbReference type="EC" id="1.14.99.56"/>
    </reaction>
</comment>
<evidence type="ECO:0000256" key="17">
    <source>
        <dbReference type="SAM" id="Phobius"/>
    </source>
</evidence>
<feature type="region of interest" description="Disordered" evidence="16">
    <location>
        <begin position="9"/>
        <end position="31"/>
    </location>
</feature>
<feature type="transmembrane region" description="Helical" evidence="17">
    <location>
        <begin position="63"/>
        <end position="83"/>
    </location>
</feature>
<evidence type="ECO:0000256" key="13">
    <source>
        <dbReference type="ARBA" id="ARBA00044502"/>
    </source>
</evidence>
<comment type="caution">
    <text evidence="19">The sequence shown here is derived from an EMBL/GenBank/DDBJ whole genome shotgun (WGS) entry which is preliminary data.</text>
</comment>
<evidence type="ECO:0000313" key="19">
    <source>
        <dbReference type="EMBL" id="EAU80877.2"/>
    </source>
</evidence>
<keyword evidence="17" id="KW-0472">Membrane</keyword>
<dbReference type="HOGENOM" id="CLU_031730_4_2_1"/>
<dbReference type="RefSeq" id="XP_001840824.2">
    <property type="nucleotide sequence ID" value="XM_001840772.2"/>
</dbReference>
<evidence type="ECO:0000259" key="18">
    <source>
        <dbReference type="Pfam" id="PF03443"/>
    </source>
</evidence>
<evidence type="ECO:0000256" key="6">
    <source>
        <dbReference type="ARBA" id="ARBA00023001"/>
    </source>
</evidence>
<evidence type="ECO:0000256" key="9">
    <source>
        <dbReference type="ARBA" id="ARBA00023033"/>
    </source>
</evidence>
<dbReference type="KEGG" id="cci:CC1G_03053"/>
<evidence type="ECO:0000256" key="10">
    <source>
        <dbReference type="ARBA" id="ARBA00023157"/>
    </source>
</evidence>
<keyword evidence="3" id="KW-0964">Secreted</keyword>
<comment type="subcellular location">
    <subcellularLocation>
        <location evidence="2">Secreted</location>
    </subcellularLocation>
</comment>
<dbReference type="eggNOG" id="ENOG502RYSN">
    <property type="taxonomic scope" value="Eukaryota"/>
</dbReference>
<dbReference type="GO" id="GO:0030245">
    <property type="term" value="P:cellulose catabolic process"/>
    <property type="evidence" value="ECO:0007669"/>
    <property type="project" value="UniProtKB-KW"/>
</dbReference>
<evidence type="ECO:0000256" key="8">
    <source>
        <dbReference type="ARBA" id="ARBA00023008"/>
    </source>
</evidence>
<dbReference type="PANTHER" id="PTHR33353:SF10">
    <property type="entry name" value="ENDO-BETA-1,4-GLUCANASE D"/>
    <property type="match status" value="1"/>
</dbReference>
<comment type="similarity">
    <text evidence="13">Belongs to the polysaccharide monooxygenase AA9 family.</text>
</comment>
<keyword evidence="4" id="KW-0479">Metal-binding</keyword>
<evidence type="ECO:0000256" key="14">
    <source>
        <dbReference type="ARBA" id="ARBA00045077"/>
    </source>
</evidence>
<dbReference type="EC" id="1.14.99.56" evidence="15"/>
<dbReference type="GO" id="GO:0046872">
    <property type="term" value="F:metal ion binding"/>
    <property type="evidence" value="ECO:0007669"/>
    <property type="project" value="UniProtKB-KW"/>
</dbReference>
<keyword evidence="12" id="KW-0624">Polysaccharide degradation</keyword>
<dbReference type="Proteomes" id="UP000001861">
    <property type="component" value="Unassembled WGS sequence"/>
</dbReference>
<keyword evidence="5" id="KW-0732">Signal</keyword>
<dbReference type="InParanoid" id="A8PER1"/>
<evidence type="ECO:0000256" key="16">
    <source>
        <dbReference type="SAM" id="MobiDB-lite"/>
    </source>
</evidence>
<evidence type="ECO:0000256" key="2">
    <source>
        <dbReference type="ARBA" id="ARBA00004613"/>
    </source>
</evidence>
<proteinExistence type="inferred from homology"/>
<evidence type="ECO:0000256" key="7">
    <source>
        <dbReference type="ARBA" id="ARBA00023002"/>
    </source>
</evidence>
<dbReference type="VEuPathDB" id="FungiDB:CC1G_03053"/>
<evidence type="ECO:0000256" key="1">
    <source>
        <dbReference type="ARBA" id="ARBA00001973"/>
    </source>
</evidence>
<dbReference type="Pfam" id="PF03443">
    <property type="entry name" value="AA9"/>
    <property type="match status" value="1"/>
</dbReference>
<dbReference type="CDD" id="cd21175">
    <property type="entry name" value="LPMO_AA9"/>
    <property type="match status" value="1"/>
</dbReference>
<keyword evidence="20" id="KW-1185">Reference proteome</keyword>
<dbReference type="EMBL" id="AACS02000008">
    <property type="protein sequence ID" value="EAU80877.2"/>
    <property type="molecule type" value="Genomic_DNA"/>
</dbReference>
<keyword evidence="9" id="KW-0503">Monooxygenase</keyword>
<keyword evidence="11" id="KW-0119">Carbohydrate metabolism</keyword>
<dbReference type="PANTHER" id="PTHR33353">
    <property type="entry name" value="PUTATIVE (AFU_ORTHOLOGUE AFUA_1G12560)-RELATED"/>
    <property type="match status" value="1"/>
</dbReference>
<dbReference type="GO" id="GO:0005576">
    <property type="term" value="C:extracellular region"/>
    <property type="evidence" value="ECO:0007669"/>
    <property type="project" value="UniProtKB-SubCell"/>
</dbReference>
<evidence type="ECO:0000256" key="15">
    <source>
        <dbReference type="ARBA" id="ARBA00047174"/>
    </source>
</evidence>
<keyword evidence="17" id="KW-1133">Transmembrane helix</keyword>
<dbReference type="OMA" id="NDCEDHT"/>
<reference evidence="19 20" key="1">
    <citation type="journal article" date="2010" name="Proc. Natl. Acad. Sci. U.S.A.">
        <title>Insights into evolution of multicellular fungi from the assembled chromosomes of the mushroom Coprinopsis cinerea (Coprinus cinereus).</title>
        <authorList>
            <person name="Stajich J.E."/>
            <person name="Wilke S.K."/>
            <person name="Ahren D."/>
            <person name="Au C.H."/>
            <person name="Birren B.W."/>
            <person name="Borodovsky M."/>
            <person name="Burns C."/>
            <person name="Canback B."/>
            <person name="Casselton L.A."/>
            <person name="Cheng C.K."/>
            <person name="Deng J."/>
            <person name="Dietrich F.S."/>
            <person name="Fargo D.C."/>
            <person name="Farman M.L."/>
            <person name="Gathman A.C."/>
            <person name="Goldberg J."/>
            <person name="Guigo R."/>
            <person name="Hoegger P.J."/>
            <person name="Hooker J.B."/>
            <person name="Huggins A."/>
            <person name="James T.Y."/>
            <person name="Kamada T."/>
            <person name="Kilaru S."/>
            <person name="Kodira C."/>
            <person name="Kues U."/>
            <person name="Kupfer D."/>
            <person name="Kwan H.S."/>
            <person name="Lomsadze A."/>
            <person name="Li W."/>
            <person name="Lilly W.W."/>
            <person name="Ma L.J."/>
            <person name="Mackey A.J."/>
            <person name="Manning G."/>
            <person name="Martin F."/>
            <person name="Muraguchi H."/>
            <person name="Natvig D.O."/>
            <person name="Palmerini H."/>
            <person name="Ramesh M.A."/>
            <person name="Rehmeyer C.J."/>
            <person name="Roe B.A."/>
            <person name="Shenoy N."/>
            <person name="Stanke M."/>
            <person name="Ter-Hovhannisyan V."/>
            <person name="Tunlid A."/>
            <person name="Velagapudi R."/>
            <person name="Vision T.J."/>
            <person name="Zeng Q."/>
            <person name="Zolan M.E."/>
            <person name="Pukkila P.J."/>
        </authorList>
    </citation>
    <scope>NUCLEOTIDE SEQUENCE [LARGE SCALE GENOMIC DNA]</scope>
    <source>
        <strain evidence="20">Okayama-7 / 130 / ATCC MYA-4618 / FGSC 9003</strain>
    </source>
</reference>
<name>A8PER1_COPC7</name>
<dbReference type="OrthoDB" id="3496539at2759"/>
<keyword evidence="7" id="KW-0560">Oxidoreductase</keyword>
<keyword evidence="17" id="KW-0812">Transmembrane</keyword>
<organism evidence="19 20">
    <name type="scientific">Coprinopsis cinerea (strain Okayama-7 / 130 / ATCC MYA-4618 / FGSC 9003)</name>
    <name type="common">Inky cap fungus</name>
    <name type="synonym">Hormographiella aspergillata</name>
    <dbReference type="NCBI Taxonomy" id="240176"/>
    <lineage>
        <taxon>Eukaryota</taxon>
        <taxon>Fungi</taxon>
        <taxon>Dikarya</taxon>
        <taxon>Basidiomycota</taxon>
        <taxon>Agaricomycotina</taxon>
        <taxon>Agaricomycetes</taxon>
        <taxon>Agaricomycetidae</taxon>
        <taxon>Agaricales</taxon>
        <taxon>Agaricineae</taxon>
        <taxon>Psathyrellaceae</taxon>
        <taxon>Coprinopsis</taxon>
    </lineage>
</organism>
<dbReference type="AlphaFoldDB" id="A8PER1"/>
<keyword evidence="6" id="KW-0136">Cellulose degradation</keyword>
<sequence length="299" mass="33085">MRQGIIAREPFGLPPSGKSAEGESEMGNPRRNGIKASYHYKHLSSRLSNVPYSPSQITMLKSIFALTSFVALASAHYIFPILIVDGVETPEWQYVRRTDNSDYDKTLYGPVWGDINQPAIRCNDVARTEVTQTYNLTTSNRVGFKALTLPGQIGAYHESITNIFLARAPTGVDVADWDGDGQVWFKIKEWTAHVNPDRTMFFESTNQTHFEFDLPQSLPSGQYLLRIENIAIHATNVVGRPLQFFLSCAQINVANDGNGTPGPLVNVPGHYTGLEPGLDIDILNPPATYIHPGPAVWQG</sequence>
<gene>
    <name evidence="19" type="ORF">CC1G_03053</name>
</gene>
<accession>A8PER1</accession>
<keyword evidence="8" id="KW-0186">Copper</keyword>
<evidence type="ECO:0000256" key="4">
    <source>
        <dbReference type="ARBA" id="ARBA00022723"/>
    </source>
</evidence>
<evidence type="ECO:0000256" key="5">
    <source>
        <dbReference type="ARBA" id="ARBA00022729"/>
    </source>
</evidence>
<dbReference type="InterPro" id="IPR005103">
    <property type="entry name" value="AA9_LPMO"/>
</dbReference>
<evidence type="ECO:0000256" key="12">
    <source>
        <dbReference type="ARBA" id="ARBA00023326"/>
    </source>
</evidence>